<protein>
    <recommendedName>
        <fullName evidence="6">Protein kinase domain-containing protein</fullName>
    </recommendedName>
</protein>
<dbReference type="SMART" id="SM00220">
    <property type="entry name" value="S_TKc"/>
    <property type="match status" value="1"/>
</dbReference>
<comment type="caution">
    <text evidence="7">The sequence shown here is derived from an EMBL/GenBank/DDBJ whole genome shotgun (WGS) entry which is preliminary data.</text>
</comment>
<dbReference type="SUPFAM" id="SSF56112">
    <property type="entry name" value="Protein kinase-like (PK-like)"/>
    <property type="match status" value="1"/>
</dbReference>
<dbReference type="InterPro" id="IPR050494">
    <property type="entry name" value="Ser_Thr_dual-spec_kinase"/>
</dbReference>
<keyword evidence="4" id="KW-0418">Kinase</keyword>
<dbReference type="Proteomes" id="UP000794436">
    <property type="component" value="Unassembled WGS sequence"/>
</dbReference>
<organism evidence="7 8">
    <name type="scientific">Pythium oligandrum</name>
    <name type="common">Mycoparasitic fungus</name>
    <dbReference type="NCBI Taxonomy" id="41045"/>
    <lineage>
        <taxon>Eukaryota</taxon>
        <taxon>Sar</taxon>
        <taxon>Stramenopiles</taxon>
        <taxon>Oomycota</taxon>
        <taxon>Peronosporomycetes</taxon>
        <taxon>Pythiales</taxon>
        <taxon>Pythiaceae</taxon>
        <taxon>Pythium</taxon>
    </lineage>
</organism>
<evidence type="ECO:0000313" key="8">
    <source>
        <dbReference type="Proteomes" id="UP000794436"/>
    </source>
</evidence>
<dbReference type="Pfam" id="PF00069">
    <property type="entry name" value="Pkinase"/>
    <property type="match status" value="1"/>
</dbReference>
<evidence type="ECO:0000256" key="3">
    <source>
        <dbReference type="ARBA" id="ARBA00022741"/>
    </source>
</evidence>
<dbReference type="Gene3D" id="1.10.510.10">
    <property type="entry name" value="Transferase(Phosphotransferase) domain 1"/>
    <property type="match status" value="1"/>
</dbReference>
<keyword evidence="5" id="KW-0067">ATP-binding</keyword>
<evidence type="ECO:0000256" key="1">
    <source>
        <dbReference type="ARBA" id="ARBA00022527"/>
    </source>
</evidence>
<dbReference type="InterPro" id="IPR000719">
    <property type="entry name" value="Prot_kinase_dom"/>
</dbReference>
<dbReference type="EMBL" id="SPLM01000004">
    <property type="protein sequence ID" value="TMW67676.1"/>
    <property type="molecule type" value="Genomic_DNA"/>
</dbReference>
<dbReference type="GO" id="GO:0005524">
    <property type="term" value="F:ATP binding"/>
    <property type="evidence" value="ECO:0007669"/>
    <property type="project" value="UniProtKB-KW"/>
</dbReference>
<proteinExistence type="predicted"/>
<keyword evidence="1" id="KW-0723">Serine/threonine-protein kinase</keyword>
<evidence type="ECO:0000256" key="4">
    <source>
        <dbReference type="ARBA" id="ARBA00022777"/>
    </source>
</evidence>
<keyword evidence="8" id="KW-1185">Reference proteome</keyword>
<gene>
    <name evidence="7" type="ORF">Poli38472_011296</name>
</gene>
<dbReference type="InterPro" id="IPR011009">
    <property type="entry name" value="Kinase-like_dom_sf"/>
</dbReference>
<dbReference type="PROSITE" id="PS50011">
    <property type="entry name" value="PROTEIN_KINASE_DOM"/>
    <property type="match status" value="1"/>
</dbReference>
<evidence type="ECO:0000256" key="2">
    <source>
        <dbReference type="ARBA" id="ARBA00022679"/>
    </source>
</evidence>
<dbReference type="Gene3D" id="3.30.200.20">
    <property type="entry name" value="Phosphorylase Kinase, domain 1"/>
    <property type="match status" value="1"/>
</dbReference>
<dbReference type="PANTHER" id="PTHR24058:SF130">
    <property type="entry name" value="SERINE_THREONINE PROTEIN KINASES-RELATED"/>
    <property type="match status" value="1"/>
</dbReference>
<dbReference type="PANTHER" id="PTHR24058">
    <property type="entry name" value="DUAL SPECIFICITY PROTEIN KINASE"/>
    <property type="match status" value="1"/>
</dbReference>
<feature type="domain" description="Protein kinase" evidence="6">
    <location>
        <begin position="17"/>
        <end position="386"/>
    </location>
</feature>
<reference evidence="7" key="1">
    <citation type="submission" date="2019-03" db="EMBL/GenBank/DDBJ databases">
        <title>Long read genome sequence of the mycoparasitic Pythium oligandrum ATCC 38472 isolated from sugarbeet rhizosphere.</title>
        <authorList>
            <person name="Gaulin E."/>
        </authorList>
    </citation>
    <scope>NUCLEOTIDE SEQUENCE</scope>
    <source>
        <strain evidence="7">ATCC 38472_TT</strain>
    </source>
</reference>
<dbReference type="OrthoDB" id="9332038at2759"/>
<name>A0A8K1CS61_PYTOL</name>
<dbReference type="GO" id="GO:0004674">
    <property type="term" value="F:protein serine/threonine kinase activity"/>
    <property type="evidence" value="ECO:0007669"/>
    <property type="project" value="UniProtKB-KW"/>
</dbReference>
<dbReference type="AlphaFoldDB" id="A0A8K1CS61"/>
<evidence type="ECO:0000259" key="6">
    <source>
        <dbReference type="PROSITE" id="PS50011"/>
    </source>
</evidence>
<evidence type="ECO:0000256" key="5">
    <source>
        <dbReference type="ARBA" id="ARBA00022840"/>
    </source>
</evidence>
<accession>A0A8K1CS61</accession>
<evidence type="ECO:0000313" key="7">
    <source>
        <dbReference type="EMBL" id="TMW67676.1"/>
    </source>
</evidence>
<sequence>MFALVEGQTLLGRDGRYRFLSRIASGTFAVLLRAWDSVTDSTVAIKCIQDPAFNAIGEREAALLRELNTRDAMGNVAVVRVLDYFVEQSHCCLVVELLGDPVLDVERWGSWRQARVPFLSEHEQEPQHKLYALLRRQRRLHDGNTAPVAVEPTPVAQVDPLPLHRIRQMAVELCAALAFLHDQGVIHADLKPENVLNASSDGASSAGLKSVKLVDFGNCIEQQQIALYYNALEEEGMQGFDIQTLAYRAPEIATGLVIGPAMDMWSLGCVLVECATGSPLFASYSEDSTSMPGTTADLLEQIQWTLTGGKALSTVCPSYRTARYTTKDMIKKDSQSPPLRVRLKQSRPRDVAEGEWHQFEDFIERLLTIDPTPRLAAREAFLHPFVQAMFPFQLIFAPSLSSFPPISTFPAVAEDSTATTTTTTASIKTKRKRTEGARTTAKTLRFETKIAGQRRVGLKAALKMIPSALKDDAS</sequence>
<keyword evidence="3" id="KW-0547">Nucleotide-binding</keyword>
<keyword evidence="2" id="KW-0808">Transferase</keyword>